<sequence length="102" mass="10213">MGPAVGVVIGPKNDIYCESVGLPHDNWQPCALGSLDDSPATKTSVVNSVGAGDAFCAALVLALASGLDEESSLAAACAVGAAAVGSELSQPGFERLEHYLPN</sequence>
<comment type="caution">
    <text evidence="4">The sequence shown here is derived from an EMBL/GenBank/DDBJ whole genome shotgun (WGS) entry which is preliminary data.</text>
</comment>
<dbReference type="Gene3D" id="3.40.1190.20">
    <property type="match status" value="1"/>
</dbReference>
<dbReference type="InterPro" id="IPR002173">
    <property type="entry name" value="Carboh/pur_kinase_PfkB_CS"/>
</dbReference>
<evidence type="ECO:0000256" key="1">
    <source>
        <dbReference type="ARBA" id="ARBA00022679"/>
    </source>
</evidence>
<keyword evidence="1" id="KW-0808">Transferase</keyword>
<dbReference type="PROSITE" id="PS00584">
    <property type="entry name" value="PFKB_KINASES_2"/>
    <property type="match status" value="1"/>
</dbReference>
<gene>
    <name evidence="4" type="ORF">GCM10023346_35480</name>
</gene>
<dbReference type="Pfam" id="PF00294">
    <property type="entry name" value="PfkB"/>
    <property type="match status" value="1"/>
</dbReference>
<feature type="domain" description="Carbohydrate kinase PfkB" evidence="3">
    <location>
        <begin position="39"/>
        <end position="90"/>
    </location>
</feature>
<evidence type="ECO:0000313" key="4">
    <source>
        <dbReference type="EMBL" id="GAA5198389.1"/>
    </source>
</evidence>
<dbReference type="SUPFAM" id="SSF53613">
    <property type="entry name" value="Ribokinase-like"/>
    <property type="match status" value="1"/>
</dbReference>
<proteinExistence type="predicted"/>
<dbReference type="InterPro" id="IPR029056">
    <property type="entry name" value="Ribokinase-like"/>
</dbReference>
<name>A0ABP9SM08_9MICC</name>
<keyword evidence="2" id="KW-0418">Kinase</keyword>
<organism evidence="4 5">
    <name type="scientific">Arthrobacter gyeryongensis</name>
    <dbReference type="NCBI Taxonomy" id="1650592"/>
    <lineage>
        <taxon>Bacteria</taxon>
        <taxon>Bacillati</taxon>
        <taxon>Actinomycetota</taxon>
        <taxon>Actinomycetes</taxon>
        <taxon>Micrococcales</taxon>
        <taxon>Micrococcaceae</taxon>
        <taxon>Arthrobacter</taxon>
    </lineage>
</organism>
<dbReference type="RefSeq" id="WP_345451257.1">
    <property type="nucleotide sequence ID" value="NZ_BAABKK010000025.1"/>
</dbReference>
<dbReference type="EMBL" id="BAABKK010000025">
    <property type="protein sequence ID" value="GAA5198389.1"/>
    <property type="molecule type" value="Genomic_DNA"/>
</dbReference>
<evidence type="ECO:0000256" key="2">
    <source>
        <dbReference type="ARBA" id="ARBA00022777"/>
    </source>
</evidence>
<keyword evidence="5" id="KW-1185">Reference proteome</keyword>
<accession>A0ABP9SM08</accession>
<evidence type="ECO:0000259" key="3">
    <source>
        <dbReference type="Pfam" id="PF00294"/>
    </source>
</evidence>
<reference evidence="5" key="1">
    <citation type="journal article" date="2019" name="Int. J. Syst. Evol. Microbiol.">
        <title>The Global Catalogue of Microorganisms (GCM) 10K type strain sequencing project: providing services to taxonomists for standard genome sequencing and annotation.</title>
        <authorList>
            <consortium name="The Broad Institute Genomics Platform"/>
            <consortium name="The Broad Institute Genome Sequencing Center for Infectious Disease"/>
            <person name="Wu L."/>
            <person name="Ma J."/>
        </authorList>
    </citation>
    <scope>NUCLEOTIDE SEQUENCE [LARGE SCALE GENOMIC DNA]</scope>
    <source>
        <strain evidence="5">JCM 18514</strain>
    </source>
</reference>
<dbReference type="Proteomes" id="UP001500200">
    <property type="component" value="Unassembled WGS sequence"/>
</dbReference>
<evidence type="ECO:0000313" key="5">
    <source>
        <dbReference type="Proteomes" id="UP001500200"/>
    </source>
</evidence>
<dbReference type="InterPro" id="IPR011611">
    <property type="entry name" value="PfkB_dom"/>
</dbReference>
<protein>
    <recommendedName>
        <fullName evidence="3">Carbohydrate kinase PfkB domain-containing protein</fullName>
    </recommendedName>
</protein>